<evidence type="ECO:0000256" key="1">
    <source>
        <dbReference type="SAM" id="MobiDB-lite"/>
    </source>
</evidence>
<reference evidence="2 3" key="1">
    <citation type="journal article" date="2021" name="Nat. Plants">
        <title>The Taxus genome provides insights into paclitaxel biosynthesis.</title>
        <authorList>
            <person name="Xiong X."/>
            <person name="Gou J."/>
            <person name="Liao Q."/>
            <person name="Li Y."/>
            <person name="Zhou Q."/>
            <person name="Bi G."/>
            <person name="Li C."/>
            <person name="Du R."/>
            <person name="Wang X."/>
            <person name="Sun T."/>
            <person name="Guo L."/>
            <person name="Liang H."/>
            <person name="Lu P."/>
            <person name="Wu Y."/>
            <person name="Zhang Z."/>
            <person name="Ro D.K."/>
            <person name="Shang Y."/>
            <person name="Huang S."/>
            <person name="Yan J."/>
        </authorList>
    </citation>
    <scope>NUCLEOTIDE SEQUENCE [LARGE SCALE GENOMIC DNA]</scope>
    <source>
        <strain evidence="2">Ta-2019</strain>
    </source>
</reference>
<evidence type="ECO:0000313" key="3">
    <source>
        <dbReference type="Proteomes" id="UP000824469"/>
    </source>
</evidence>
<gene>
    <name evidence="2" type="ORF">KI387_017251</name>
</gene>
<keyword evidence="3" id="KW-1185">Reference proteome</keyword>
<dbReference type="AlphaFoldDB" id="A0AA38LIW8"/>
<feature type="non-terminal residue" evidence="2">
    <location>
        <position position="1"/>
    </location>
</feature>
<feature type="non-terminal residue" evidence="2">
    <location>
        <position position="58"/>
    </location>
</feature>
<name>A0AA38LIW8_TAXCH</name>
<dbReference type="EMBL" id="JAHRHJ020000003">
    <property type="protein sequence ID" value="KAH9322612.1"/>
    <property type="molecule type" value="Genomic_DNA"/>
</dbReference>
<feature type="region of interest" description="Disordered" evidence="1">
    <location>
        <begin position="39"/>
        <end position="58"/>
    </location>
</feature>
<proteinExistence type="predicted"/>
<accession>A0AA38LIW8</accession>
<organism evidence="2 3">
    <name type="scientific">Taxus chinensis</name>
    <name type="common">Chinese yew</name>
    <name type="synonym">Taxus wallichiana var. chinensis</name>
    <dbReference type="NCBI Taxonomy" id="29808"/>
    <lineage>
        <taxon>Eukaryota</taxon>
        <taxon>Viridiplantae</taxon>
        <taxon>Streptophyta</taxon>
        <taxon>Embryophyta</taxon>
        <taxon>Tracheophyta</taxon>
        <taxon>Spermatophyta</taxon>
        <taxon>Pinopsida</taxon>
        <taxon>Pinidae</taxon>
        <taxon>Conifers II</taxon>
        <taxon>Cupressales</taxon>
        <taxon>Taxaceae</taxon>
        <taxon>Taxus</taxon>
    </lineage>
</organism>
<protein>
    <submittedName>
        <fullName evidence="2">Uncharacterized protein</fullName>
    </submittedName>
</protein>
<evidence type="ECO:0000313" key="2">
    <source>
        <dbReference type="EMBL" id="KAH9322612.1"/>
    </source>
</evidence>
<feature type="region of interest" description="Disordered" evidence="1">
    <location>
        <begin position="1"/>
        <end position="29"/>
    </location>
</feature>
<comment type="caution">
    <text evidence="2">The sequence shown here is derived from an EMBL/GenBank/DDBJ whole genome shotgun (WGS) entry which is preliminary data.</text>
</comment>
<sequence>RILSVGFTPTSVEGERKEPAPAKQIIGGNARNSIELVRLKSKSKSSSGSEQPAFKTCN</sequence>
<dbReference type="Proteomes" id="UP000824469">
    <property type="component" value="Unassembled WGS sequence"/>
</dbReference>